<gene>
    <name evidence="2" type="ORF">GCM10022295_05800</name>
</gene>
<reference evidence="3" key="1">
    <citation type="journal article" date="2019" name="Int. J. Syst. Evol. Microbiol.">
        <title>The Global Catalogue of Microorganisms (GCM) 10K type strain sequencing project: providing services to taxonomists for standard genome sequencing and annotation.</title>
        <authorList>
            <consortium name="The Broad Institute Genomics Platform"/>
            <consortium name="The Broad Institute Genome Sequencing Center for Infectious Disease"/>
            <person name="Wu L."/>
            <person name="Ma J."/>
        </authorList>
    </citation>
    <scope>NUCLEOTIDE SEQUENCE [LARGE SCALE GENOMIC DNA]</scope>
    <source>
        <strain evidence="3">JCM 17656</strain>
    </source>
</reference>
<name>A0ABP6V4C5_9ACTN</name>
<evidence type="ECO:0000313" key="3">
    <source>
        <dbReference type="Proteomes" id="UP001500707"/>
    </source>
</evidence>
<sequence>MEIREDGYRSVDPKLTVWGDGHTLAAPDHPQTIRFARHEPRSQ</sequence>
<dbReference type="EMBL" id="BAABCE010000001">
    <property type="protein sequence ID" value="GAA3526567.1"/>
    <property type="molecule type" value="Genomic_DNA"/>
</dbReference>
<organism evidence="2 3">
    <name type="scientific">Streptomyces osmaniensis</name>
    <dbReference type="NCBI Taxonomy" id="593134"/>
    <lineage>
        <taxon>Bacteria</taxon>
        <taxon>Bacillati</taxon>
        <taxon>Actinomycetota</taxon>
        <taxon>Actinomycetes</taxon>
        <taxon>Kitasatosporales</taxon>
        <taxon>Streptomycetaceae</taxon>
        <taxon>Streptomyces</taxon>
    </lineage>
</organism>
<protein>
    <submittedName>
        <fullName evidence="2">Uncharacterized protein</fullName>
    </submittedName>
</protein>
<comment type="caution">
    <text evidence="2">The sequence shown here is derived from an EMBL/GenBank/DDBJ whole genome shotgun (WGS) entry which is preliminary data.</text>
</comment>
<accession>A0ABP6V4C5</accession>
<evidence type="ECO:0000256" key="1">
    <source>
        <dbReference type="SAM" id="MobiDB-lite"/>
    </source>
</evidence>
<dbReference type="Proteomes" id="UP001500707">
    <property type="component" value="Unassembled WGS sequence"/>
</dbReference>
<proteinExistence type="predicted"/>
<evidence type="ECO:0000313" key="2">
    <source>
        <dbReference type="EMBL" id="GAA3526567.1"/>
    </source>
</evidence>
<keyword evidence="3" id="KW-1185">Reference proteome</keyword>
<feature type="region of interest" description="Disordered" evidence="1">
    <location>
        <begin position="22"/>
        <end position="43"/>
    </location>
</feature>